<dbReference type="AlphaFoldDB" id="I0GXI7"/>
<keyword evidence="3" id="KW-1185">Reference proteome</keyword>
<feature type="compositionally biased region" description="Pro residues" evidence="1">
    <location>
        <begin position="515"/>
        <end position="527"/>
    </location>
</feature>
<dbReference type="KEGG" id="ams:AMIS_2540"/>
<evidence type="ECO:0000313" key="2">
    <source>
        <dbReference type="EMBL" id="BAL85474.1"/>
    </source>
</evidence>
<evidence type="ECO:0000256" key="1">
    <source>
        <dbReference type="SAM" id="MobiDB-lite"/>
    </source>
</evidence>
<name>I0GXI7_ACTM4</name>
<sequence>MPLPSDPLQAWPPKHLEPVFSKINEWGIWYAGQPDKLADFYSRSRPAFPEVQPGPKDTAARWFWGEHVPDGQRRAKLHVPLAADIAQTSARLLFSEPPTLTATDKDTQARLDELIDDGAHAEFLAAAEVAAAKSGTYLRIVWDKTLRPRPWIARVDPGTAVPEFRWGVLTAVTFWRILERNSQRVVRYLERHEPGVIWHGVYDGTLDQLGDPVDVGGWADTSWLTSMEGVSWTGKAAAITTVPGRLTAAYIPNVTPTRIWADIPGAGDLGRSDYDSTEGLLDSLDETWSSLMRDLRLGVARVFVPQQYLTSHGPGKGATWEAAREILVGLETLSGDDQAMQMHTFQPDIRVEQHLRIADQMTRTIVETAGYSAQTFGMSDGTAVTATEVGARKQESDIGRDSKIIHWRPELGTLIETLLIVDATIFGTGVTPEVPQIDFGDTVSVDPEKQARTLQLLEAAQSISTWMKVKTLHPDWEDTEVRKEVDRIQQAGGAGEDPEIVIGGLNGGRTGGDPGQPPDPPADPPQE</sequence>
<dbReference type="OrthoDB" id="3268708at2"/>
<proteinExistence type="predicted"/>
<evidence type="ECO:0000313" key="3">
    <source>
        <dbReference type="Proteomes" id="UP000007882"/>
    </source>
</evidence>
<dbReference type="Proteomes" id="UP000007882">
    <property type="component" value="Chromosome"/>
</dbReference>
<dbReference type="RefSeq" id="WP_014440374.1">
    <property type="nucleotide sequence ID" value="NC_017093.1"/>
</dbReference>
<protein>
    <submittedName>
        <fullName evidence="2">Putative phage minor capsid protein</fullName>
    </submittedName>
</protein>
<feature type="region of interest" description="Disordered" evidence="1">
    <location>
        <begin position="487"/>
        <end position="527"/>
    </location>
</feature>
<feature type="compositionally biased region" description="Gly residues" evidence="1">
    <location>
        <begin position="504"/>
        <end position="514"/>
    </location>
</feature>
<dbReference type="STRING" id="512565.AMIS_2540"/>
<accession>I0GXI7</accession>
<dbReference type="HOGENOM" id="CLU_038794_0_0_11"/>
<dbReference type="eggNOG" id="ENOG502ZAJT">
    <property type="taxonomic scope" value="Bacteria"/>
</dbReference>
<reference evidence="2 3" key="1">
    <citation type="submission" date="2012-02" db="EMBL/GenBank/DDBJ databases">
        <title>Complete genome sequence of Actinoplanes missouriensis 431 (= NBRC 102363).</title>
        <authorList>
            <person name="Ohnishi Y."/>
            <person name="Ishikawa J."/>
            <person name="Sekine M."/>
            <person name="Hosoyama A."/>
            <person name="Harada T."/>
            <person name="Narita H."/>
            <person name="Hata T."/>
            <person name="Konno Y."/>
            <person name="Tutikane K."/>
            <person name="Fujita N."/>
            <person name="Horinouchi S."/>
            <person name="Hayakawa M."/>
        </authorList>
    </citation>
    <scope>NUCLEOTIDE SEQUENCE [LARGE SCALE GENOMIC DNA]</scope>
    <source>
        <strain evidence="3">ATCC 14538 / DSM 43046 / CBS 188.64 / JCM 3121 / NBRC 102363 / NCIMB 12654 / NRRL B-3342 / UNCC 431</strain>
    </source>
</reference>
<dbReference type="EMBL" id="AP012319">
    <property type="protein sequence ID" value="BAL85474.1"/>
    <property type="molecule type" value="Genomic_DNA"/>
</dbReference>
<dbReference type="PATRIC" id="fig|512565.3.peg.255"/>
<organism evidence="2 3">
    <name type="scientific">Actinoplanes missouriensis (strain ATCC 14538 / DSM 43046 / CBS 188.64 / JCM 3121 / NBRC 102363 / NCIMB 12654 / NRRL B-3342 / UNCC 431)</name>
    <dbReference type="NCBI Taxonomy" id="512565"/>
    <lineage>
        <taxon>Bacteria</taxon>
        <taxon>Bacillati</taxon>
        <taxon>Actinomycetota</taxon>
        <taxon>Actinomycetes</taxon>
        <taxon>Micromonosporales</taxon>
        <taxon>Micromonosporaceae</taxon>
        <taxon>Actinoplanes</taxon>
    </lineage>
</organism>
<gene>
    <name evidence="2" type="ordered locus">AMIS_2540</name>
</gene>